<dbReference type="GO" id="GO:0003995">
    <property type="term" value="F:acyl-CoA dehydrogenase activity"/>
    <property type="evidence" value="ECO:0007669"/>
    <property type="project" value="InterPro"/>
</dbReference>
<gene>
    <name evidence="16" type="ORF">BTO11_10245</name>
</gene>
<evidence type="ECO:0000256" key="6">
    <source>
        <dbReference type="ARBA" id="ARBA00052938"/>
    </source>
</evidence>
<dbReference type="PROSITE" id="PS00073">
    <property type="entry name" value="ACYL_COA_DH_2"/>
    <property type="match status" value="1"/>
</dbReference>
<dbReference type="PANTHER" id="PTHR43884:SF12">
    <property type="entry name" value="ISOVALERYL-COA DEHYDROGENASE, MITOCHONDRIAL-RELATED"/>
    <property type="match status" value="1"/>
</dbReference>
<dbReference type="OrthoDB" id="9770681at2"/>
<evidence type="ECO:0000313" key="17">
    <source>
        <dbReference type="Proteomes" id="UP000239007"/>
    </source>
</evidence>
<comment type="similarity">
    <text evidence="2 12">Belongs to the acyl-CoA dehydrogenase family.</text>
</comment>
<evidence type="ECO:0000256" key="1">
    <source>
        <dbReference type="ARBA" id="ARBA00001974"/>
    </source>
</evidence>
<evidence type="ECO:0000256" key="11">
    <source>
        <dbReference type="ARBA" id="ARBA00075603"/>
    </source>
</evidence>
<dbReference type="Proteomes" id="UP000239007">
    <property type="component" value="Unassembled WGS sequence"/>
</dbReference>
<dbReference type="RefSeq" id="WP_105052506.1">
    <property type="nucleotide sequence ID" value="NZ_BMYG01000007.1"/>
</dbReference>
<feature type="domain" description="Acyl-CoA oxidase/dehydrogenase middle" evidence="14">
    <location>
        <begin position="129"/>
        <end position="224"/>
    </location>
</feature>
<evidence type="ECO:0000256" key="4">
    <source>
        <dbReference type="ARBA" id="ARBA00022827"/>
    </source>
</evidence>
<dbReference type="InterPro" id="IPR036250">
    <property type="entry name" value="AcylCo_DH-like_C"/>
</dbReference>
<sequence length="389" mass="41819">MNTKLTEEQQMIQDTARQFAQNELLPNAAKLDEGLDKGNAQDILLTNLKQLAELGFMGLSINGDYGGTEAGSVAFSLAITEIAKGCASTAVTTSVTNMVAEVIQAVGNEEQKQKYIPKICSGEYPAAGFCLTETEAGSDPAGMKTTAIKDGDEYVLNGSKMFITSAEYAGVFVVWAVTDSAAKKGKGISCFLVENGTPGLIVGPAEHKMGQKASATNEVRFEDCRIPASALMGKENDGFRVAVAELAGGRIGIGSLALGIGLAAMDYARDYIAQRKQFDQALSKFQGLQWMLADRYTDLEAARLLLMNAACLKEQGQPFAKQASMAKLFASEKANVACYDALQMLGGYGYIKEYPLERLTRDVRVTSIYEGTSEVQRIVIARELLKEIA</sequence>
<evidence type="ECO:0000256" key="12">
    <source>
        <dbReference type="RuleBase" id="RU362125"/>
    </source>
</evidence>
<dbReference type="FunFam" id="2.40.110.10:FF:000001">
    <property type="entry name" value="Acyl-CoA dehydrogenase, mitochondrial"/>
    <property type="match status" value="1"/>
</dbReference>
<dbReference type="InterPro" id="IPR046373">
    <property type="entry name" value="Acyl-CoA_Oxase/DH_mid-dom_sf"/>
</dbReference>
<proteinExistence type="inferred from homology"/>
<dbReference type="Pfam" id="PF00441">
    <property type="entry name" value="Acyl-CoA_dh_1"/>
    <property type="match status" value="1"/>
</dbReference>
<dbReference type="FunFam" id="1.20.140.10:FF:000004">
    <property type="entry name" value="Acyl-CoA dehydrogenase FadE25"/>
    <property type="match status" value="1"/>
</dbReference>
<dbReference type="Pfam" id="PF02770">
    <property type="entry name" value="Acyl-CoA_dh_M"/>
    <property type="match status" value="1"/>
</dbReference>
<evidence type="ECO:0000256" key="3">
    <source>
        <dbReference type="ARBA" id="ARBA00022630"/>
    </source>
</evidence>
<dbReference type="AlphaFoldDB" id="A0A2S7UXK8"/>
<dbReference type="SUPFAM" id="SSF56645">
    <property type="entry name" value="Acyl-CoA dehydrogenase NM domain-like"/>
    <property type="match status" value="1"/>
</dbReference>
<dbReference type="InterPro" id="IPR009100">
    <property type="entry name" value="AcylCoA_DH/oxidase_NM_dom_sf"/>
</dbReference>
<evidence type="ECO:0000259" key="15">
    <source>
        <dbReference type="Pfam" id="PF02771"/>
    </source>
</evidence>
<dbReference type="InterPro" id="IPR037069">
    <property type="entry name" value="AcylCoA_DH/ox_N_sf"/>
</dbReference>
<evidence type="ECO:0000256" key="7">
    <source>
        <dbReference type="ARBA" id="ARBA00066362"/>
    </source>
</evidence>
<feature type="domain" description="Acyl-CoA dehydrogenase/oxidase C-terminal" evidence="13">
    <location>
        <begin position="236"/>
        <end position="385"/>
    </location>
</feature>
<comment type="catalytic activity">
    <reaction evidence="6">
        <text>3-sulfinopropanoyl-CoA + H2O = propanoyl-CoA + sulfite + H(+)</text>
        <dbReference type="Rhea" id="RHEA:41624"/>
        <dbReference type="ChEBI" id="CHEBI:15377"/>
        <dbReference type="ChEBI" id="CHEBI:15378"/>
        <dbReference type="ChEBI" id="CHEBI:17359"/>
        <dbReference type="ChEBI" id="CHEBI:57392"/>
        <dbReference type="ChEBI" id="CHEBI:78349"/>
        <dbReference type="EC" id="3.13.1.4"/>
    </reaction>
    <physiologicalReaction direction="left-to-right" evidence="6">
        <dbReference type="Rhea" id="RHEA:41625"/>
    </physiologicalReaction>
</comment>
<evidence type="ECO:0000256" key="8">
    <source>
        <dbReference type="ARBA" id="ARBA00066461"/>
    </source>
</evidence>
<keyword evidence="17" id="KW-1185">Reference proteome</keyword>
<name>A0A2S7UXK8_9GAMM</name>
<dbReference type="Pfam" id="PF02771">
    <property type="entry name" value="Acyl-CoA_dh_N"/>
    <property type="match status" value="1"/>
</dbReference>
<keyword evidence="5 12" id="KW-0560">Oxidoreductase</keyword>
<organism evidence="16 17">
    <name type="scientific">Psychrosphaera saromensis</name>
    <dbReference type="NCBI Taxonomy" id="716813"/>
    <lineage>
        <taxon>Bacteria</taxon>
        <taxon>Pseudomonadati</taxon>
        <taxon>Pseudomonadota</taxon>
        <taxon>Gammaproteobacteria</taxon>
        <taxon>Alteromonadales</taxon>
        <taxon>Pseudoalteromonadaceae</taxon>
        <taxon>Psychrosphaera</taxon>
    </lineage>
</organism>
<protein>
    <recommendedName>
        <fullName evidence="9">3-sulfinopropanoyl-CoA desulfinase</fullName>
        <ecNumber evidence="7">1.3.8.10</ecNumber>
        <ecNumber evidence="8">3.13.1.4</ecNumber>
    </recommendedName>
    <alternativeName>
        <fullName evidence="11">3-sulfinopropionyl coenzyme A desulfinase</fullName>
    </alternativeName>
    <alternativeName>
        <fullName evidence="10">Cyclohex-1-ene-1-carbonyl-CoA dehydrogenase</fullName>
    </alternativeName>
</protein>
<dbReference type="PIRSF" id="PIRSF016578">
    <property type="entry name" value="HsaA"/>
    <property type="match status" value="1"/>
</dbReference>
<feature type="domain" description="Acyl-CoA dehydrogenase/oxidase N-terminal" evidence="15">
    <location>
        <begin position="6"/>
        <end position="123"/>
    </location>
</feature>
<evidence type="ECO:0000313" key="16">
    <source>
        <dbReference type="EMBL" id="PQJ54000.1"/>
    </source>
</evidence>
<dbReference type="InterPro" id="IPR009075">
    <property type="entry name" value="AcylCo_DH/oxidase_C"/>
</dbReference>
<dbReference type="EC" id="1.3.8.10" evidence="7"/>
<dbReference type="Gene3D" id="1.20.140.10">
    <property type="entry name" value="Butyryl-CoA Dehydrogenase, subunit A, domain 3"/>
    <property type="match status" value="1"/>
</dbReference>
<keyword evidence="4 12" id="KW-0274">FAD</keyword>
<evidence type="ECO:0000259" key="14">
    <source>
        <dbReference type="Pfam" id="PF02770"/>
    </source>
</evidence>
<evidence type="ECO:0000259" key="13">
    <source>
        <dbReference type="Pfam" id="PF00441"/>
    </source>
</evidence>
<dbReference type="PROSITE" id="PS00072">
    <property type="entry name" value="ACYL_COA_DH_1"/>
    <property type="match status" value="1"/>
</dbReference>
<dbReference type="EC" id="3.13.1.4" evidence="8"/>
<keyword evidence="3 12" id="KW-0285">Flavoprotein</keyword>
<dbReference type="FunFam" id="1.10.540.10:FF:000002">
    <property type="entry name" value="Acyl-CoA dehydrogenase FadE19"/>
    <property type="match status" value="1"/>
</dbReference>
<reference evidence="16 17" key="1">
    <citation type="submission" date="2016-12" db="EMBL/GenBank/DDBJ databases">
        <title>Diversity of luminous bacteria.</title>
        <authorList>
            <person name="Yoshizawa S."/>
            <person name="Kogure K."/>
        </authorList>
    </citation>
    <scope>NUCLEOTIDE SEQUENCE [LARGE SCALE GENOMIC DNA]</scope>
    <source>
        <strain evidence="16 17">SA4-48</strain>
    </source>
</reference>
<dbReference type="Gene3D" id="1.10.540.10">
    <property type="entry name" value="Acyl-CoA dehydrogenase/oxidase, N-terminal domain"/>
    <property type="match status" value="1"/>
</dbReference>
<dbReference type="InterPro" id="IPR006089">
    <property type="entry name" value="Acyl-CoA_DH_CS"/>
</dbReference>
<dbReference type="InterPro" id="IPR013786">
    <property type="entry name" value="AcylCoA_DH/ox_N"/>
</dbReference>
<dbReference type="EMBL" id="MSCH01000003">
    <property type="protein sequence ID" value="PQJ54000.1"/>
    <property type="molecule type" value="Genomic_DNA"/>
</dbReference>
<comment type="caution">
    <text evidence="16">The sequence shown here is derived from an EMBL/GenBank/DDBJ whole genome shotgun (WGS) entry which is preliminary data.</text>
</comment>
<dbReference type="PANTHER" id="PTHR43884">
    <property type="entry name" value="ACYL-COA DEHYDROGENASE"/>
    <property type="match status" value="1"/>
</dbReference>
<dbReference type="Gene3D" id="2.40.110.10">
    <property type="entry name" value="Butyryl-CoA Dehydrogenase, subunit A, domain 2"/>
    <property type="match status" value="1"/>
</dbReference>
<evidence type="ECO:0000256" key="9">
    <source>
        <dbReference type="ARBA" id="ARBA00068311"/>
    </source>
</evidence>
<evidence type="ECO:0000256" key="5">
    <source>
        <dbReference type="ARBA" id="ARBA00023002"/>
    </source>
</evidence>
<accession>A0A2S7UXK8</accession>
<comment type="cofactor">
    <cofactor evidence="1 12">
        <name>FAD</name>
        <dbReference type="ChEBI" id="CHEBI:57692"/>
    </cofactor>
</comment>
<dbReference type="GO" id="GO:0050660">
    <property type="term" value="F:flavin adenine dinucleotide binding"/>
    <property type="evidence" value="ECO:0007669"/>
    <property type="project" value="InterPro"/>
</dbReference>
<dbReference type="SUPFAM" id="SSF47203">
    <property type="entry name" value="Acyl-CoA dehydrogenase C-terminal domain-like"/>
    <property type="match status" value="1"/>
</dbReference>
<dbReference type="InterPro" id="IPR006091">
    <property type="entry name" value="Acyl-CoA_Oxase/DH_mid-dom"/>
</dbReference>
<evidence type="ECO:0000256" key="2">
    <source>
        <dbReference type="ARBA" id="ARBA00009347"/>
    </source>
</evidence>
<evidence type="ECO:0000256" key="10">
    <source>
        <dbReference type="ARBA" id="ARBA00072305"/>
    </source>
</evidence>